<proteinExistence type="predicted"/>
<dbReference type="EMBL" id="MT141928">
    <property type="protein sequence ID" value="QJA72144.1"/>
    <property type="molecule type" value="Genomic_DNA"/>
</dbReference>
<sequence>MRYKNEEYTDVCVGQMSADTIGKEIKHYLNGYYKPSKLLVSIEKEDNLFYTRIYLLTREFNPEPPNVICL</sequence>
<name>A0A6M3JPW4_9ZZZZ</name>
<evidence type="ECO:0000313" key="1">
    <source>
        <dbReference type="EMBL" id="QJA72144.1"/>
    </source>
</evidence>
<gene>
    <name evidence="1" type="ORF">MM415A02894_0004</name>
    <name evidence="2" type="ORF">MM415B03217_0004</name>
</gene>
<reference evidence="1" key="1">
    <citation type="submission" date="2020-03" db="EMBL/GenBank/DDBJ databases">
        <title>The deep terrestrial virosphere.</title>
        <authorList>
            <person name="Holmfeldt K."/>
            <person name="Nilsson E."/>
            <person name="Simone D."/>
            <person name="Lopez-Fernandez M."/>
            <person name="Wu X."/>
            <person name="de Brujin I."/>
            <person name="Lundin D."/>
            <person name="Andersson A."/>
            <person name="Bertilsson S."/>
            <person name="Dopson M."/>
        </authorList>
    </citation>
    <scope>NUCLEOTIDE SEQUENCE</scope>
    <source>
        <strain evidence="1">MM415A02894</strain>
        <strain evidence="2">MM415B03217</strain>
    </source>
</reference>
<accession>A0A6M3JPW4</accession>
<organism evidence="1">
    <name type="scientific">viral metagenome</name>
    <dbReference type="NCBI Taxonomy" id="1070528"/>
    <lineage>
        <taxon>unclassified sequences</taxon>
        <taxon>metagenomes</taxon>
        <taxon>organismal metagenomes</taxon>
    </lineage>
</organism>
<evidence type="ECO:0000313" key="2">
    <source>
        <dbReference type="EMBL" id="QJA91977.1"/>
    </source>
</evidence>
<protein>
    <submittedName>
        <fullName evidence="1">Uncharacterized protein</fullName>
    </submittedName>
</protein>
<dbReference type="EMBL" id="MT143028">
    <property type="protein sequence ID" value="QJA91977.1"/>
    <property type="molecule type" value="Genomic_DNA"/>
</dbReference>
<dbReference type="AlphaFoldDB" id="A0A6M3JPW4"/>